<reference evidence="4 5" key="1">
    <citation type="journal article" date="2014" name="Genome Announc.">
        <title>Genome Sequence of Youngiibacter fragilis, the Type Strain of the Genus Youngiibacter.</title>
        <authorList>
            <person name="Wawrik C.B."/>
            <person name="Callaghan A.V."/>
            <person name="Stamps B.W."/>
            <person name="Wawrik B."/>
        </authorList>
    </citation>
    <scope>NUCLEOTIDE SEQUENCE [LARGE SCALE GENOMIC DNA]</scope>
    <source>
        <strain evidence="4 5">232.1</strain>
    </source>
</reference>
<evidence type="ECO:0000259" key="3">
    <source>
        <dbReference type="Pfam" id="PF01478"/>
    </source>
</evidence>
<dbReference type="Pfam" id="PF01478">
    <property type="entry name" value="Peptidase_A24"/>
    <property type="match status" value="1"/>
</dbReference>
<evidence type="ECO:0000313" key="5">
    <source>
        <dbReference type="Proteomes" id="UP000017747"/>
    </source>
</evidence>
<gene>
    <name evidence="4" type="ORF">T472_0206645</name>
</gene>
<dbReference type="PATRIC" id="fig|994573.3.peg.1243"/>
<comment type="similarity">
    <text evidence="1">Belongs to the peptidase A24 family.</text>
</comment>
<accession>V7I8Q6</accession>
<organism evidence="4 5">
    <name type="scientific">Youngiibacter fragilis 232.1</name>
    <dbReference type="NCBI Taxonomy" id="994573"/>
    <lineage>
        <taxon>Bacteria</taxon>
        <taxon>Bacillati</taxon>
        <taxon>Bacillota</taxon>
        <taxon>Clostridia</taxon>
        <taxon>Eubacteriales</taxon>
        <taxon>Clostridiaceae</taxon>
        <taxon>Youngiibacter</taxon>
    </lineage>
</organism>
<dbReference type="Gene3D" id="1.20.120.1220">
    <property type="match status" value="1"/>
</dbReference>
<dbReference type="Proteomes" id="UP000017747">
    <property type="component" value="Unassembled WGS sequence"/>
</dbReference>
<feature type="transmembrane region" description="Helical" evidence="2">
    <location>
        <begin position="174"/>
        <end position="194"/>
    </location>
</feature>
<dbReference type="PANTHER" id="PTHR30487">
    <property type="entry name" value="TYPE 4 PREPILIN-LIKE PROTEINS LEADER PEPTIDE-PROCESSING ENZYME"/>
    <property type="match status" value="1"/>
</dbReference>
<keyword evidence="5" id="KW-1185">Reference proteome</keyword>
<proteinExistence type="inferred from homology"/>
<evidence type="ECO:0000313" key="4">
    <source>
        <dbReference type="EMBL" id="ETA81402.1"/>
    </source>
</evidence>
<feature type="domain" description="Prepilin type IV endopeptidase peptidase" evidence="3">
    <location>
        <begin position="17"/>
        <end position="119"/>
    </location>
</feature>
<dbReference type="GO" id="GO:0005886">
    <property type="term" value="C:plasma membrane"/>
    <property type="evidence" value="ECO:0007669"/>
    <property type="project" value="TreeGrafter"/>
</dbReference>
<comment type="caution">
    <text evidence="4">The sequence shown here is derived from an EMBL/GenBank/DDBJ whole genome shotgun (WGS) entry which is preliminary data.</text>
</comment>
<dbReference type="EMBL" id="AXUN02000116">
    <property type="protein sequence ID" value="ETA81402.1"/>
    <property type="molecule type" value="Genomic_DNA"/>
</dbReference>
<name>V7I8Q6_9CLOT</name>
<evidence type="ECO:0000256" key="2">
    <source>
        <dbReference type="SAM" id="Phobius"/>
    </source>
</evidence>
<feature type="transmembrane region" description="Helical" evidence="2">
    <location>
        <begin position="136"/>
        <end position="153"/>
    </location>
</feature>
<dbReference type="RefSeq" id="WP_023386359.1">
    <property type="nucleotide sequence ID" value="NZ_AXUN02000116.1"/>
</dbReference>
<dbReference type="InterPro" id="IPR050882">
    <property type="entry name" value="Prepilin_peptidase/N-MTase"/>
</dbReference>
<dbReference type="AlphaFoldDB" id="V7I8Q6"/>
<keyword evidence="2" id="KW-0812">Transmembrane</keyword>
<keyword evidence="2" id="KW-1133">Transmembrane helix</keyword>
<dbReference type="PANTHER" id="PTHR30487:SF0">
    <property type="entry name" value="PREPILIN LEADER PEPTIDASE_N-METHYLTRANSFERASE-RELATED"/>
    <property type="match status" value="1"/>
</dbReference>
<dbReference type="InterPro" id="IPR000045">
    <property type="entry name" value="Prepilin_IV_endopep_pep"/>
</dbReference>
<keyword evidence="2" id="KW-0472">Membrane</keyword>
<dbReference type="GO" id="GO:0004190">
    <property type="term" value="F:aspartic-type endopeptidase activity"/>
    <property type="evidence" value="ECO:0007669"/>
    <property type="project" value="InterPro"/>
</dbReference>
<dbReference type="eggNOG" id="COG4960">
    <property type="taxonomic scope" value="Bacteria"/>
</dbReference>
<feature type="transmembrane region" description="Helical" evidence="2">
    <location>
        <begin position="43"/>
        <end position="61"/>
    </location>
</feature>
<feature type="transmembrane region" description="Helical" evidence="2">
    <location>
        <begin position="12"/>
        <end position="31"/>
    </location>
</feature>
<sequence>MGNRYGEEMILSLNNLILIILIILSVKYDIFERRIPNKLTIPVILWGIVTAGIFSGFNGILFSISGFLVGLAVFFIPFVLGGMGAGDVKLMAAVGSLLGWKLTVYSALLTAIAGGIIVIGYTIYTGKFVGMIKNMGVHFIKWILYFIYLATHNEGVFRKYKSLNVSKAYGEKTYIPYGVAIAVGTIIVLAGNHFGYAPFK</sequence>
<dbReference type="GO" id="GO:0006465">
    <property type="term" value="P:signal peptide processing"/>
    <property type="evidence" value="ECO:0007669"/>
    <property type="project" value="TreeGrafter"/>
</dbReference>
<protein>
    <submittedName>
        <fullName evidence="4">Peptidase A24</fullName>
    </submittedName>
</protein>
<evidence type="ECO:0000256" key="1">
    <source>
        <dbReference type="ARBA" id="ARBA00005801"/>
    </source>
</evidence>
<dbReference type="STRING" id="994573.T472_0206645"/>
<feature type="transmembrane region" description="Helical" evidence="2">
    <location>
        <begin position="67"/>
        <end position="90"/>
    </location>
</feature>
<feature type="transmembrane region" description="Helical" evidence="2">
    <location>
        <begin position="102"/>
        <end position="124"/>
    </location>
</feature>